<keyword evidence="8" id="KW-1185">Reference proteome</keyword>
<dbReference type="Proteomes" id="UP000463138">
    <property type="component" value="Unassembled WGS sequence"/>
</dbReference>
<feature type="transmembrane region" description="Helical" evidence="6">
    <location>
        <begin position="383"/>
        <end position="405"/>
    </location>
</feature>
<feature type="transmembrane region" description="Helical" evidence="6">
    <location>
        <begin position="208"/>
        <end position="226"/>
    </location>
</feature>
<dbReference type="InterPro" id="IPR050833">
    <property type="entry name" value="Poly_Biosynth_Transport"/>
</dbReference>
<dbReference type="GO" id="GO:0005886">
    <property type="term" value="C:plasma membrane"/>
    <property type="evidence" value="ECO:0007669"/>
    <property type="project" value="UniProtKB-SubCell"/>
</dbReference>
<dbReference type="PANTHER" id="PTHR30250:SF11">
    <property type="entry name" value="O-ANTIGEN TRANSPORTER-RELATED"/>
    <property type="match status" value="1"/>
</dbReference>
<evidence type="ECO:0000256" key="6">
    <source>
        <dbReference type="SAM" id="Phobius"/>
    </source>
</evidence>
<reference evidence="7 8" key="1">
    <citation type="submission" date="2018-07" db="EMBL/GenBank/DDBJ databases">
        <title>Pseudomonas laoshanensis sp. nov., isolated from soil.</title>
        <authorList>
            <person name="Sun J."/>
            <person name="Yu L."/>
            <person name="Wang M."/>
            <person name="Zhang C."/>
        </authorList>
    </citation>
    <scope>NUCLEOTIDE SEQUENCE [LARGE SCALE GENOMIC DNA]</scope>
    <source>
        <strain evidence="7 8">Y22</strain>
    </source>
</reference>
<dbReference type="AlphaFoldDB" id="A0A7V7GNR6"/>
<feature type="transmembrane region" description="Helical" evidence="6">
    <location>
        <begin position="12"/>
        <end position="32"/>
    </location>
</feature>
<accession>A0A7V7GNR6</accession>
<gene>
    <name evidence="7" type="ORF">DT594_17575</name>
</gene>
<name>A0A7V7GNR6_9GAMM</name>
<keyword evidence="2" id="KW-1003">Cell membrane</keyword>
<evidence type="ECO:0000313" key="7">
    <source>
        <dbReference type="EMBL" id="KAA0690833.1"/>
    </source>
</evidence>
<keyword evidence="3 6" id="KW-0812">Transmembrane</keyword>
<feature type="transmembrane region" description="Helical" evidence="6">
    <location>
        <begin position="329"/>
        <end position="350"/>
    </location>
</feature>
<feature type="transmembrane region" description="Helical" evidence="6">
    <location>
        <begin position="83"/>
        <end position="103"/>
    </location>
</feature>
<feature type="transmembrane region" description="Helical" evidence="6">
    <location>
        <begin position="246"/>
        <end position="271"/>
    </location>
</feature>
<protein>
    <recommendedName>
        <fullName evidence="9">Polysaccharide biosynthesis protein</fullName>
    </recommendedName>
</protein>
<evidence type="ECO:0000256" key="4">
    <source>
        <dbReference type="ARBA" id="ARBA00022989"/>
    </source>
</evidence>
<feature type="transmembrane region" description="Helical" evidence="6">
    <location>
        <begin position="292"/>
        <end position="317"/>
    </location>
</feature>
<feature type="transmembrane region" description="Helical" evidence="6">
    <location>
        <begin position="38"/>
        <end position="62"/>
    </location>
</feature>
<dbReference type="PANTHER" id="PTHR30250">
    <property type="entry name" value="PST FAMILY PREDICTED COLANIC ACID TRANSPORTER"/>
    <property type="match status" value="1"/>
</dbReference>
<evidence type="ECO:0000256" key="1">
    <source>
        <dbReference type="ARBA" id="ARBA00004651"/>
    </source>
</evidence>
<feature type="transmembrane region" description="Helical" evidence="6">
    <location>
        <begin position="166"/>
        <end position="187"/>
    </location>
</feature>
<keyword evidence="4 6" id="KW-1133">Transmembrane helix</keyword>
<evidence type="ECO:0000256" key="2">
    <source>
        <dbReference type="ARBA" id="ARBA00022475"/>
    </source>
</evidence>
<evidence type="ECO:0008006" key="9">
    <source>
        <dbReference type="Google" id="ProtNLM"/>
    </source>
</evidence>
<sequence>MVGNVSRIFNIGVQGATLATRFLLIFFLAKFLDPALVGYYGLFTVAIAYSLYLVGLDFYIYVSRELLKATSEKRGTLLKGQALLSLFLYMIFLPVALLVLSHSDLPKQLVWWFFPILVLEHLNQEIYRLLIALSEPVSASMLLFIRQGSWALLLVALMSWDPLSRHLQTVMVLWGVAGLGAAVAGVWKIRTLNLGGWRQTVDLHWVRKGIAVSAGFLLATLALRGINTFDRYWLEYLNGIEVVAAYVLYFGVAGTLLTFLDAGLFAFNYPVLIKLNHEQKHDVAHEIVRKMLFLTVLASAIFAVVSWLLLPYLLVWIDNSVYSGAIRLYPYLLLAMTINALSMVPHYALYARGQDRPIIRSHVAALFVFVLATWIASKYSPVFAVPMGLVFSFAVILAWKGVAYAQLRNLDRKPKTVY</sequence>
<comment type="caution">
    <text evidence="7">The sequence shown here is derived from an EMBL/GenBank/DDBJ whole genome shotgun (WGS) entry which is preliminary data.</text>
</comment>
<evidence type="ECO:0000313" key="8">
    <source>
        <dbReference type="Proteomes" id="UP000463138"/>
    </source>
</evidence>
<proteinExistence type="predicted"/>
<evidence type="ECO:0000256" key="5">
    <source>
        <dbReference type="ARBA" id="ARBA00023136"/>
    </source>
</evidence>
<organism evidence="7 8">
    <name type="scientific">Halopseudomonas laoshanensis</name>
    <dbReference type="NCBI Taxonomy" id="2268758"/>
    <lineage>
        <taxon>Bacteria</taxon>
        <taxon>Pseudomonadati</taxon>
        <taxon>Pseudomonadota</taxon>
        <taxon>Gammaproteobacteria</taxon>
        <taxon>Pseudomonadales</taxon>
        <taxon>Pseudomonadaceae</taxon>
        <taxon>Halopseudomonas</taxon>
    </lineage>
</organism>
<feature type="transmembrane region" description="Helical" evidence="6">
    <location>
        <begin position="357"/>
        <end position="377"/>
    </location>
</feature>
<dbReference type="EMBL" id="QOVF01000009">
    <property type="protein sequence ID" value="KAA0690833.1"/>
    <property type="molecule type" value="Genomic_DNA"/>
</dbReference>
<comment type="subcellular location">
    <subcellularLocation>
        <location evidence="1">Cell membrane</location>
        <topology evidence="1">Multi-pass membrane protein</topology>
    </subcellularLocation>
</comment>
<keyword evidence="5 6" id="KW-0472">Membrane</keyword>
<evidence type="ECO:0000256" key="3">
    <source>
        <dbReference type="ARBA" id="ARBA00022692"/>
    </source>
</evidence>